<evidence type="ECO:0000256" key="2">
    <source>
        <dbReference type="ARBA" id="ARBA00022643"/>
    </source>
</evidence>
<reference evidence="8" key="1">
    <citation type="submission" date="2018-07" db="EMBL/GenBank/DDBJ databases">
        <authorList>
            <person name="Liu B.-T."/>
            <person name="Du Z."/>
        </authorList>
    </citation>
    <scope>NUCLEOTIDE SEQUENCE [LARGE SCALE GENOMIC DNA]</scope>
    <source>
        <strain evidence="8">XYN52</strain>
    </source>
</reference>
<dbReference type="Gene3D" id="3.40.109.10">
    <property type="entry name" value="NADH Oxidase"/>
    <property type="match status" value="1"/>
</dbReference>
<dbReference type="RefSeq" id="WP_114646962.1">
    <property type="nucleotide sequence ID" value="NZ_QQNH01000033.1"/>
</dbReference>
<dbReference type="NCBIfam" id="NF003768">
    <property type="entry name" value="PRK05365.1"/>
    <property type="match status" value="1"/>
</dbReference>
<dbReference type="InterPro" id="IPR029479">
    <property type="entry name" value="Nitroreductase"/>
</dbReference>
<comment type="caution">
    <text evidence="7">The sequence shown here is derived from an EMBL/GenBank/DDBJ whole genome shotgun (WGS) entry which is preliminary data.</text>
</comment>
<evidence type="ECO:0000256" key="1">
    <source>
        <dbReference type="ARBA" id="ARBA00022630"/>
    </source>
</evidence>
<evidence type="ECO:0000256" key="4">
    <source>
        <dbReference type="ARBA" id="ARBA00023002"/>
    </source>
</evidence>
<gene>
    <name evidence="7" type="ORF">DVH29_14705</name>
</gene>
<keyword evidence="2 5" id="KW-0288">FMN</keyword>
<dbReference type="OrthoDB" id="9784375at2"/>
<dbReference type="CDD" id="cd02148">
    <property type="entry name" value="RutE-like"/>
    <property type="match status" value="1"/>
</dbReference>
<dbReference type="Proteomes" id="UP000253759">
    <property type="component" value="Unassembled WGS sequence"/>
</dbReference>
<dbReference type="PANTHER" id="PTHR43543">
    <property type="entry name" value="MALONIC SEMIALDEHYDE REDUCTASE RUTE-RELATED"/>
    <property type="match status" value="1"/>
</dbReference>
<accession>A0A369VZK5</accession>
<dbReference type="Pfam" id="PF00881">
    <property type="entry name" value="Nitroreductase"/>
    <property type="match status" value="1"/>
</dbReference>
<dbReference type="GO" id="GO:0016491">
    <property type="term" value="F:oxidoreductase activity"/>
    <property type="evidence" value="ECO:0007669"/>
    <property type="project" value="UniProtKB-UniRule"/>
</dbReference>
<dbReference type="InterPro" id="IPR050461">
    <property type="entry name" value="Nitroreductase_HadB/RutE"/>
</dbReference>
<keyword evidence="3 5" id="KW-0521">NADP</keyword>
<name>A0A369VZK5_9HYPH</name>
<comment type="cofactor">
    <cofactor evidence="5">
        <name>FMN</name>
        <dbReference type="ChEBI" id="CHEBI:58210"/>
    </cofactor>
</comment>
<dbReference type="AlphaFoldDB" id="A0A369VZK5"/>
<dbReference type="SUPFAM" id="SSF55469">
    <property type="entry name" value="FMN-dependent nitroreductase-like"/>
    <property type="match status" value="1"/>
</dbReference>
<evidence type="ECO:0000259" key="6">
    <source>
        <dbReference type="Pfam" id="PF00881"/>
    </source>
</evidence>
<keyword evidence="4 5" id="KW-0560">Oxidoreductase</keyword>
<evidence type="ECO:0000256" key="3">
    <source>
        <dbReference type="ARBA" id="ARBA00022857"/>
    </source>
</evidence>
<keyword evidence="8" id="KW-1185">Reference proteome</keyword>
<dbReference type="EC" id="1.-.-.-" evidence="5"/>
<evidence type="ECO:0000313" key="7">
    <source>
        <dbReference type="EMBL" id="RDE07826.1"/>
    </source>
</evidence>
<dbReference type="InterPro" id="IPR000415">
    <property type="entry name" value="Nitroreductase-like"/>
</dbReference>
<organism evidence="7 8">
    <name type="scientific">Pelagibacterium lacus</name>
    <dbReference type="NCBI Taxonomy" id="2282655"/>
    <lineage>
        <taxon>Bacteria</taxon>
        <taxon>Pseudomonadati</taxon>
        <taxon>Pseudomonadota</taxon>
        <taxon>Alphaproteobacteria</taxon>
        <taxon>Hyphomicrobiales</taxon>
        <taxon>Devosiaceae</taxon>
        <taxon>Pelagibacterium</taxon>
    </lineage>
</organism>
<comment type="similarity">
    <text evidence="5">Belongs to the nitroreductase family. HadB/RutE subfamily.</text>
</comment>
<protein>
    <recommendedName>
        <fullName evidence="5">Putative NADH dehydrogenase/NAD(P)H nitroreductase DVH29_14705</fullName>
        <ecNumber evidence="5">1.-.-.-</ecNumber>
    </recommendedName>
</protein>
<keyword evidence="5" id="KW-0520">NAD</keyword>
<feature type="domain" description="Nitroreductase" evidence="6">
    <location>
        <begin position="21"/>
        <end position="162"/>
    </location>
</feature>
<sequence length="200" mass="22627">MRSDNQGVDERCRQVLFTRARSHNRWTDHPVEEDVLRRIYEIAIWGPTSTNQQPARIIFVRSPAARERLLPAVTESNRPKIMQAPVTAIFGYDLRFFEKLPALFPHRPEAAQDFMVDGVHAERSAFRNATLQAAYFMLAARAVGLDIGPLSGFDHDAVDTTFFAGTTVRSNFLCCLGYADSEGIYRRLPRLTFDEAASFA</sequence>
<evidence type="ECO:0000313" key="8">
    <source>
        <dbReference type="Proteomes" id="UP000253759"/>
    </source>
</evidence>
<keyword evidence="1 5" id="KW-0285">Flavoprotein</keyword>
<dbReference type="EMBL" id="QQNH01000033">
    <property type="protein sequence ID" value="RDE07826.1"/>
    <property type="molecule type" value="Genomic_DNA"/>
</dbReference>
<dbReference type="HAMAP" id="MF_01204">
    <property type="entry name" value="Oxidoreductase_RutE_HadB"/>
    <property type="match status" value="1"/>
</dbReference>
<dbReference type="PANTHER" id="PTHR43543:SF1">
    <property type="entry name" value="MALONIC SEMIALDEHYDE REDUCTASE RUTE-RELATED"/>
    <property type="match status" value="1"/>
</dbReference>
<evidence type="ECO:0000256" key="5">
    <source>
        <dbReference type="HAMAP-Rule" id="MF_01204"/>
    </source>
</evidence>
<dbReference type="InterPro" id="IPR023936">
    <property type="entry name" value="RutE-like"/>
</dbReference>
<proteinExistence type="inferred from homology"/>